<dbReference type="EMBL" id="JAACJK010000165">
    <property type="protein sequence ID" value="KAF5323886.1"/>
    <property type="molecule type" value="Genomic_DNA"/>
</dbReference>
<gene>
    <name evidence="2" type="ORF">D9611_008274</name>
</gene>
<dbReference type="Gene3D" id="3.80.10.10">
    <property type="entry name" value="Ribonuclease Inhibitor"/>
    <property type="match status" value="1"/>
</dbReference>
<dbReference type="OrthoDB" id="3365698at2759"/>
<proteinExistence type="predicted"/>
<dbReference type="AlphaFoldDB" id="A0A8H5BIP4"/>
<comment type="caution">
    <text evidence="2">The sequence shown here is derived from an EMBL/GenBank/DDBJ whole genome shotgun (WGS) entry which is preliminary data.</text>
</comment>
<keyword evidence="1" id="KW-0175">Coiled coil</keyword>
<protein>
    <recommendedName>
        <fullName evidence="4">F-box domain-containing protein</fullName>
    </recommendedName>
</protein>
<organism evidence="2 3">
    <name type="scientific">Ephemerocybe angulata</name>
    <dbReference type="NCBI Taxonomy" id="980116"/>
    <lineage>
        <taxon>Eukaryota</taxon>
        <taxon>Fungi</taxon>
        <taxon>Dikarya</taxon>
        <taxon>Basidiomycota</taxon>
        <taxon>Agaricomycotina</taxon>
        <taxon>Agaricomycetes</taxon>
        <taxon>Agaricomycetidae</taxon>
        <taxon>Agaricales</taxon>
        <taxon>Agaricineae</taxon>
        <taxon>Psathyrellaceae</taxon>
        <taxon>Ephemerocybe</taxon>
    </lineage>
</organism>
<name>A0A8H5BIP4_9AGAR</name>
<evidence type="ECO:0000313" key="3">
    <source>
        <dbReference type="Proteomes" id="UP000541558"/>
    </source>
</evidence>
<evidence type="ECO:0000256" key="1">
    <source>
        <dbReference type="SAM" id="Coils"/>
    </source>
</evidence>
<dbReference type="Gene3D" id="1.20.1280.50">
    <property type="match status" value="1"/>
</dbReference>
<accession>A0A8H5BIP4</accession>
<evidence type="ECO:0000313" key="2">
    <source>
        <dbReference type="EMBL" id="KAF5323886.1"/>
    </source>
</evidence>
<evidence type="ECO:0008006" key="4">
    <source>
        <dbReference type="Google" id="ProtNLM"/>
    </source>
</evidence>
<feature type="coiled-coil region" evidence="1">
    <location>
        <begin position="29"/>
        <end position="56"/>
    </location>
</feature>
<sequence length="655" mass="73234">MSYPPAFSSFLGTNYVPSPTEVIQLKAQVQDWDQVIADLDRDLNALQQVQQHLSRQRERCVLSKKKYEALLEPMRRVPDEILAAVFLECLQQEPEGWAAMTPTEGTKHPAVTLTHVCRRWRNLAVGTPRLWAQVDLRVPSRPNSRRTIPRLTHLVRVSTQRSGACPMTIKIKVDTGESVPMMYGWGNTDGYEAVLKELVDEVCISSERWRSLSLSAILDPERGNLPLLQFFTAIANPLPALTQVHFEVSFETQDSRLRSICPKVLNGPALRSVSIIKPSGQLSSHGFNIHRPWAGVRNDGVAPEMANFGVTSLVALELLKSLPSLVHFDVDIDHAARDGEEELVLAAAAEPTQLPFLQSLSLKGFAVSPGFATSLTLPSLQSMSFTAIKLWSTEKQEAGIFECLSRFGDNITTFELDMARFSKAFILACAQSLTHVTTLKIGDSRAFDLDRNLMPDDGFEILLGRTPEVDITTLKSFIRHLTPRSHEQTPSSSRTTQSGFRAPNLQELILWWRNADHGLGLHMMDFISGRFASGRGGHGSPRLKRVVLRFPTQRLLGSFLDMRPELTLRGVDFGILKLEIEGLIPATRLPAHRRFDLQSNPFMQSLGYPTFNTAQFTHLTPRHDQLFGFNIPAAQMYPLSPGFDMEAFDQGPFSE</sequence>
<keyword evidence="3" id="KW-1185">Reference proteome</keyword>
<dbReference type="Proteomes" id="UP000541558">
    <property type="component" value="Unassembled WGS sequence"/>
</dbReference>
<dbReference type="InterPro" id="IPR032675">
    <property type="entry name" value="LRR_dom_sf"/>
</dbReference>
<reference evidence="2 3" key="1">
    <citation type="journal article" date="2020" name="ISME J.">
        <title>Uncovering the hidden diversity of litter-decomposition mechanisms in mushroom-forming fungi.</title>
        <authorList>
            <person name="Floudas D."/>
            <person name="Bentzer J."/>
            <person name="Ahren D."/>
            <person name="Johansson T."/>
            <person name="Persson P."/>
            <person name="Tunlid A."/>
        </authorList>
    </citation>
    <scope>NUCLEOTIDE SEQUENCE [LARGE SCALE GENOMIC DNA]</scope>
    <source>
        <strain evidence="2 3">CBS 175.51</strain>
    </source>
</reference>